<comment type="caution">
    <text evidence="6">The sequence shown here is derived from an EMBL/GenBank/DDBJ whole genome shotgun (WGS) entry which is preliminary data.</text>
</comment>
<keyword evidence="7" id="KW-1185">Reference proteome</keyword>
<evidence type="ECO:0000256" key="3">
    <source>
        <dbReference type="ARBA" id="ARBA00022833"/>
    </source>
</evidence>
<evidence type="ECO:0000256" key="2">
    <source>
        <dbReference type="ARBA" id="ARBA00022771"/>
    </source>
</evidence>
<dbReference type="Pfam" id="PF01753">
    <property type="entry name" value="zf-MYND"/>
    <property type="match status" value="1"/>
</dbReference>
<proteinExistence type="predicted"/>
<protein>
    <submittedName>
        <fullName evidence="6">MYND finger domain containing protein</fullName>
    </submittedName>
</protein>
<name>A0A9K3KJT4_9STRA</name>
<dbReference type="Proteomes" id="UP000693970">
    <property type="component" value="Unassembled WGS sequence"/>
</dbReference>
<keyword evidence="3" id="KW-0862">Zinc</keyword>
<dbReference type="OrthoDB" id="206371at2759"/>
<feature type="domain" description="MYND-type" evidence="5">
    <location>
        <begin position="582"/>
        <end position="622"/>
    </location>
</feature>
<accession>A0A9K3KJT4</accession>
<evidence type="ECO:0000313" key="6">
    <source>
        <dbReference type="EMBL" id="KAG7344581.1"/>
    </source>
</evidence>
<dbReference type="PROSITE" id="PS01360">
    <property type="entry name" value="ZF_MYND_1"/>
    <property type="match status" value="1"/>
</dbReference>
<dbReference type="GO" id="GO:0008270">
    <property type="term" value="F:zinc ion binding"/>
    <property type="evidence" value="ECO:0007669"/>
    <property type="project" value="UniProtKB-KW"/>
</dbReference>
<dbReference type="PROSITE" id="PS50865">
    <property type="entry name" value="ZF_MYND_2"/>
    <property type="match status" value="1"/>
</dbReference>
<dbReference type="AlphaFoldDB" id="A0A9K3KJT4"/>
<reference evidence="6" key="1">
    <citation type="journal article" date="2021" name="Sci. Rep.">
        <title>Diploid genomic architecture of Nitzschia inconspicua, an elite biomass production diatom.</title>
        <authorList>
            <person name="Oliver A."/>
            <person name="Podell S."/>
            <person name="Pinowska A."/>
            <person name="Traller J.C."/>
            <person name="Smith S.R."/>
            <person name="McClure R."/>
            <person name="Beliaev A."/>
            <person name="Bohutskyi P."/>
            <person name="Hill E.A."/>
            <person name="Rabines A."/>
            <person name="Zheng H."/>
            <person name="Allen L.Z."/>
            <person name="Kuo A."/>
            <person name="Grigoriev I.V."/>
            <person name="Allen A.E."/>
            <person name="Hazlebeck D."/>
            <person name="Allen E.E."/>
        </authorList>
    </citation>
    <scope>NUCLEOTIDE SEQUENCE</scope>
    <source>
        <strain evidence="6">Hildebrandi</strain>
    </source>
</reference>
<keyword evidence="1" id="KW-0479">Metal-binding</keyword>
<dbReference type="InterPro" id="IPR002893">
    <property type="entry name" value="Znf_MYND"/>
</dbReference>
<dbReference type="EMBL" id="JAGRRH010000023">
    <property type="protein sequence ID" value="KAG7344581.1"/>
    <property type="molecule type" value="Genomic_DNA"/>
</dbReference>
<evidence type="ECO:0000256" key="1">
    <source>
        <dbReference type="ARBA" id="ARBA00022723"/>
    </source>
</evidence>
<evidence type="ECO:0000313" key="7">
    <source>
        <dbReference type="Proteomes" id="UP000693970"/>
    </source>
</evidence>
<evidence type="ECO:0000256" key="4">
    <source>
        <dbReference type="PROSITE-ProRule" id="PRU00134"/>
    </source>
</evidence>
<gene>
    <name evidence="6" type="ORF">IV203_022589</name>
</gene>
<reference evidence="6" key="2">
    <citation type="submission" date="2021-04" db="EMBL/GenBank/DDBJ databases">
        <authorList>
            <person name="Podell S."/>
        </authorList>
    </citation>
    <scope>NUCLEOTIDE SEQUENCE</scope>
    <source>
        <strain evidence="6">Hildebrandi</strain>
    </source>
</reference>
<keyword evidence="2 4" id="KW-0863">Zinc-finger</keyword>
<organism evidence="6 7">
    <name type="scientific">Nitzschia inconspicua</name>
    <dbReference type="NCBI Taxonomy" id="303405"/>
    <lineage>
        <taxon>Eukaryota</taxon>
        <taxon>Sar</taxon>
        <taxon>Stramenopiles</taxon>
        <taxon>Ochrophyta</taxon>
        <taxon>Bacillariophyta</taxon>
        <taxon>Bacillariophyceae</taxon>
        <taxon>Bacillariophycidae</taxon>
        <taxon>Bacillariales</taxon>
        <taxon>Bacillariaceae</taxon>
        <taxon>Nitzschia</taxon>
    </lineage>
</organism>
<evidence type="ECO:0000259" key="5">
    <source>
        <dbReference type="PROSITE" id="PS50865"/>
    </source>
</evidence>
<sequence length="633" mass="74249">MGFWNDLWQLAWSITKEQLRRWSDDWSLLWLIIQDHLLHAKLYGETERKTKSEKTNGVVTAAEVVRETLDFSEKVKTDEMMTLPNSEQRNIDLYKTKKVVGIKTRLTGLSEKKEYGLKRISIKAFTNMDHFFPCLGRPHVQDDFLSDHRYASLNYASMKRRDKLPRLPSKLRSFKDKQSKKYFMKLWEGDFELDWREPKFRNPKNNERVELCVVADDNDQIINTNIPSSSLSNGKYSLVLWISTSIDFPFVSPFVPILRIEWNSLEPLYNESQLQALYTRIIHRFYRSHASHLSKCQLVNIFKYLERQYNQIDLWKEMMDNITIICDVMLFSSLRSSSTVTDHFFYILRLAGENLAKHRYESAALMYEDVGVHWSYVCNDLRGKMSQRKVWMNAGFAHRRNHHFSDSERCYVQALRADRSQHDEEWDLEKENVDALVGLRKLYLTVHVVTSLVKSNHISAGEAPDVSGLDKRLFPILNGLFSVVIAKPNLVYFAESSLQVKNKHIKSQTAAKQAIQKALGLHENTSKPLSVEDFRKKLLSYHNTKRKEFKIKLKNPHDWILELGIERDYQTFYKRWVFSEKCDNCHGNFAPGTICYCPCTTVGYCSKKCQLEHWKTIHKADCSTRTKKNISIF</sequence>